<organism evidence="2">
    <name type="scientific">mine drainage metagenome</name>
    <dbReference type="NCBI Taxonomy" id="410659"/>
    <lineage>
        <taxon>unclassified sequences</taxon>
        <taxon>metagenomes</taxon>
        <taxon>ecological metagenomes</taxon>
    </lineage>
</organism>
<gene>
    <name evidence="2" type="ORF">B1A_12502</name>
</gene>
<evidence type="ECO:0000259" key="1">
    <source>
        <dbReference type="Pfam" id="PF04069"/>
    </source>
</evidence>
<dbReference type="SUPFAM" id="SSF53850">
    <property type="entry name" value="Periplasmic binding protein-like II"/>
    <property type="match status" value="1"/>
</dbReference>
<dbReference type="GO" id="GO:0043190">
    <property type="term" value="C:ATP-binding cassette (ABC) transporter complex"/>
    <property type="evidence" value="ECO:0007669"/>
    <property type="project" value="InterPro"/>
</dbReference>
<dbReference type="GO" id="GO:0022857">
    <property type="term" value="F:transmembrane transporter activity"/>
    <property type="evidence" value="ECO:0007669"/>
    <property type="project" value="InterPro"/>
</dbReference>
<reference evidence="2" key="2">
    <citation type="journal article" date="2014" name="ISME J.">
        <title>Microbial stratification in low pH oxic and suboxic macroscopic growths along an acid mine drainage.</title>
        <authorList>
            <person name="Mendez-Garcia C."/>
            <person name="Mesa V."/>
            <person name="Sprenger R.R."/>
            <person name="Richter M."/>
            <person name="Diez M.S."/>
            <person name="Solano J."/>
            <person name="Bargiela R."/>
            <person name="Golyshina O.V."/>
            <person name="Manteca A."/>
            <person name="Ramos J.L."/>
            <person name="Gallego J.R."/>
            <person name="Llorente I."/>
            <person name="Martins Dos Santos V.A."/>
            <person name="Jensen O.N."/>
            <person name="Pelaez A.I."/>
            <person name="Sanchez J."/>
            <person name="Ferrer M."/>
        </authorList>
    </citation>
    <scope>NUCLEOTIDE SEQUENCE</scope>
</reference>
<feature type="non-terminal residue" evidence="2">
    <location>
        <position position="1"/>
    </location>
</feature>
<dbReference type="Pfam" id="PF04069">
    <property type="entry name" value="OpuAC"/>
    <property type="match status" value="1"/>
</dbReference>
<reference evidence="2" key="1">
    <citation type="submission" date="2013-08" db="EMBL/GenBank/DDBJ databases">
        <authorList>
            <person name="Mendez C."/>
            <person name="Richter M."/>
            <person name="Ferrer M."/>
            <person name="Sanchez J."/>
        </authorList>
    </citation>
    <scope>NUCLEOTIDE SEQUENCE</scope>
</reference>
<dbReference type="EMBL" id="AUZX01009087">
    <property type="protein sequence ID" value="EQD53084.1"/>
    <property type="molecule type" value="Genomic_DNA"/>
</dbReference>
<dbReference type="AlphaFoldDB" id="T1BIY9"/>
<dbReference type="Gene3D" id="3.40.190.120">
    <property type="entry name" value="Osmoprotection protein (prox), domain 2"/>
    <property type="match status" value="1"/>
</dbReference>
<name>T1BIY9_9ZZZZ</name>
<dbReference type="InterPro" id="IPR007210">
    <property type="entry name" value="ABC_Gly_betaine_transp_sub-bd"/>
</dbReference>
<protein>
    <submittedName>
        <fullName evidence="2">Substrate-binding region of ABC-type glycine betaine transport system</fullName>
    </submittedName>
</protein>
<proteinExistence type="predicted"/>
<evidence type="ECO:0000313" key="2">
    <source>
        <dbReference type="EMBL" id="EQD53084.1"/>
    </source>
</evidence>
<comment type="caution">
    <text evidence="2">The sequence shown here is derived from an EMBL/GenBank/DDBJ whole genome shotgun (WGS) entry which is preliminary data.</text>
</comment>
<accession>T1BIY9</accession>
<sequence>TIGDLARFAPQFALGGDLEFFARPVWHDLKRRYGLHFRALRQYEPAFMYHALMSGAVNVIVAFSSDGRIAEDHLVV</sequence>
<feature type="domain" description="ABC-type glycine betaine transport system substrate-binding" evidence="1">
    <location>
        <begin position="1"/>
        <end position="76"/>
    </location>
</feature>